<dbReference type="InterPro" id="IPR050714">
    <property type="entry name" value="Cobalamin_biosynth_MTase"/>
</dbReference>
<evidence type="ECO:0000256" key="1">
    <source>
        <dbReference type="ARBA" id="ARBA00004953"/>
    </source>
</evidence>
<evidence type="ECO:0000256" key="5">
    <source>
        <dbReference type="ARBA" id="ARBA00022691"/>
    </source>
</evidence>
<keyword evidence="5" id="KW-0949">S-adenosyl-L-methionine</keyword>
<dbReference type="CDD" id="cd11644">
    <property type="entry name" value="Precorrin-6Y-MT"/>
    <property type="match status" value="1"/>
</dbReference>
<comment type="pathway">
    <text evidence="1">Cofactor biosynthesis; adenosylcobalamin biosynthesis.</text>
</comment>
<dbReference type="InterPro" id="IPR012818">
    <property type="entry name" value="CbiE"/>
</dbReference>
<dbReference type="NCBIfam" id="TIGR02467">
    <property type="entry name" value="CbiE"/>
    <property type="match status" value="1"/>
</dbReference>
<dbReference type="InterPro" id="IPR035996">
    <property type="entry name" value="4pyrrol_Methylase_sf"/>
</dbReference>
<evidence type="ECO:0000256" key="4">
    <source>
        <dbReference type="ARBA" id="ARBA00022679"/>
    </source>
</evidence>
<dbReference type="InterPro" id="IPR029063">
    <property type="entry name" value="SAM-dependent_MTases_sf"/>
</dbReference>
<evidence type="ECO:0000256" key="3">
    <source>
        <dbReference type="ARBA" id="ARBA00022603"/>
    </source>
</evidence>
<dbReference type="Gene3D" id="3.40.50.150">
    <property type="entry name" value="Vaccinia Virus protein VP39"/>
    <property type="match status" value="1"/>
</dbReference>
<dbReference type="PANTHER" id="PTHR43182:SF1">
    <property type="entry name" value="COBALT-PRECORRIN-7 C(5)-METHYLTRANSFERASE"/>
    <property type="match status" value="1"/>
</dbReference>
<sequence>MTHATPPHPIPPAGQADAAPAAMHPVTVIGCGLRGTPLPSGHAAALAQAQVLAGGARLLESFPEHPGQRIVIGAALDAALQAMDACRARGLRVAVLADGDPLFFGIGARLAGHFGPEALRVLPAASCLQQAAARLALPWQDARCVSLHGRNDYRPLASALRRALHEGVPVCVLTDGHNTPGAIARFLIERGVTGLRLHAFADMGSPDERHVAFALPHDTTRMKEQVAAVGERGEPDKRDELDDLDELGGNCTVLLVPRAAPAPSPHAPIGRSALPVLGIPDQDFAMQARLITKWPVRAAGLAALRIAPGHTVWDLGAGSGAVSVEAAALARDGLVVAVERDPARVALIEQNRRRFRAPNLHVVHAELPGCPDDLPDPDRIFMGGGLSGEGHSPQADPLLDAVCRRLPPGGRLVVHCVLLGTLERVRAALVRHRWPAEVACIQASEAVPLLGDLRLAAMNPVFIVAATQPGGDAA</sequence>
<keyword evidence="3" id="KW-0489">Methyltransferase</keyword>
<organism evidence="7 8">
    <name type="scientific">Nitratidesulfovibrio liaohensis</name>
    <dbReference type="NCBI Taxonomy" id="2604158"/>
    <lineage>
        <taxon>Bacteria</taxon>
        <taxon>Pseudomonadati</taxon>
        <taxon>Thermodesulfobacteriota</taxon>
        <taxon>Desulfovibrionia</taxon>
        <taxon>Desulfovibrionales</taxon>
        <taxon>Desulfovibrionaceae</taxon>
        <taxon>Nitratidesulfovibrio</taxon>
    </lineage>
</organism>
<name>A0ABY9R722_9BACT</name>
<dbReference type="CDD" id="cd02440">
    <property type="entry name" value="AdoMet_MTases"/>
    <property type="match status" value="1"/>
</dbReference>
<dbReference type="Gene3D" id="3.40.1010.10">
    <property type="entry name" value="Cobalt-precorrin-4 Transmethylase, Domain 1"/>
    <property type="match status" value="1"/>
</dbReference>
<dbReference type="EMBL" id="CP133659">
    <property type="protein sequence ID" value="WMW66828.1"/>
    <property type="molecule type" value="Genomic_DNA"/>
</dbReference>
<evidence type="ECO:0000313" key="8">
    <source>
        <dbReference type="Proteomes" id="UP001180616"/>
    </source>
</evidence>
<dbReference type="PROSITE" id="PS01131">
    <property type="entry name" value="RRNA_A_DIMETH"/>
    <property type="match status" value="1"/>
</dbReference>
<dbReference type="InterPro" id="IPR014008">
    <property type="entry name" value="Cbl_synth_MTase_CbiT"/>
</dbReference>
<accession>A0ABY9R722</accession>
<evidence type="ECO:0000259" key="6">
    <source>
        <dbReference type="Pfam" id="PF00590"/>
    </source>
</evidence>
<dbReference type="SUPFAM" id="SSF53790">
    <property type="entry name" value="Tetrapyrrole methylase"/>
    <property type="match status" value="1"/>
</dbReference>
<dbReference type="InterPro" id="IPR020596">
    <property type="entry name" value="rRNA_Ade_Mease_Trfase_CS"/>
</dbReference>
<protein>
    <submittedName>
        <fullName evidence="7">Precorrin-6y C5,15-methyltransferase (Decarboxylating) subunit CbiE</fullName>
    </submittedName>
</protein>
<keyword evidence="4" id="KW-0808">Transferase</keyword>
<dbReference type="NCBIfam" id="TIGR02469">
    <property type="entry name" value="CbiT"/>
    <property type="match status" value="1"/>
</dbReference>
<evidence type="ECO:0000256" key="2">
    <source>
        <dbReference type="ARBA" id="ARBA00022573"/>
    </source>
</evidence>
<feature type="domain" description="Tetrapyrrole methylase" evidence="6">
    <location>
        <begin position="27"/>
        <end position="212"/>
    </location>
</feature>
<evidence type="ECO:0000313" key="7">
    <source>
        <dbReference type="EMBL" id="WMW66828.1"/>
    </source>
</evidence>
<reference evidence="7" key="1">
    <citation type="submission" date="2023-09" db="EMBL/GenBank/DDBJ databases">
        <authorList>
            <consortium name="CW5 consortium"/>
            <person name="Lu C.-W."/>
        </authorList>
    </citation>
    <scope>NUCLEOTIDE SEQUENCE</scope>
    <source>
        <strain evidence="7">KPS</strain>
    </source>
</reference>
<dbReference type="Proteomes" id="UP001180616">
    <property type="component" value="Chromosome"/>
</dbReference>
<dbReference type="InterPro" id="IPR000878">
    <property type="entry name" value="4pyrrol_Mease"/>
</dbReference>
<dbReference type="PANTHER" id="PTHR43182">
    <property type="entry name" value="COBALT-PRECORRIN-6B C(15)-METHYLTRANSFERASE (DECARBOXYLATING)"/>
    <property type="match status" value="1"/>
</dbReference>
<dbReference type="Pfam" id="PF00590">
    <property type="entry name" value="TP_methylase"/>
    <property type="match status" value="1"/>
</dbReference>
<dbReference type="InterPro" id="IPR014777">
    <property type="entry name" value="4pyrrole_Mease_sub1"/>
</dbReference>
<dbReference type="RefSeq" id="WP_309542686.1">
    <property type="nucleotide sequence ID" value="NZ_CP133659.1"/>
</dbReference>
<dbReference type="SUPFAM" id="SSF53335">
    <property type="entry name" value="S-adenosyl-L-methionine-dependent methyltransferases"/>
    <property type="match status" value="1"/>
</dbReference>
<keyword evidence="2" id="KW-0169">Cobalamin biosynthesis</keyword>
<keyword evidence="8" id="KW-1185">Reference proteome</keyword>
<proteinExistence type="predicted"/>
<gene>
    <name evidence="7" type="primary">cbiE</name>
    <name evidence="7" type="ORF">KPS_001447</name>
</gene>